<evidence type="ECO:0000256" key="1">
    <source>
        <dbReference type="SAM" id="MobiDB-lite"/>
    </source>
</evidence>
<reference evidence="2" key="2">
    <citation type="submission" date="2020-09" db="EMBL/GenBank/DDBJ databases">
        <authorList>
            <person name="Sun Q."/>
            <person name="Zhou Y."/>
        </authorList>
    </citation>
    <scope>NUCLEOTIDE SEQUENCE</scope>
    <source>
        <strain evidence="2">CGMCC 4.7403</strain>
    </source>
</reference>
<dbReference type="AlphaFoldDB" id="A0A919DPN1"/>
<feature type="compositionally biased region" description="Basic and acidic residues" evidence="1">
    <location>
        <begin position="131"/>
        <end position="145"/>
    </location>
</feature>
<organism evidence="2 3">
    <name type="scientific">Streptomyces capitiformicae</name>
    <dbReference type="NCBI Taxonomy" id="2014920"/>
    <lineage>
        <taxon>Bacteria</taxon>
        <taxon>Bacillati</taxon>
        <taxon>Actinomycetota</taxon>
        <taxon>Actinomycetes</taxon>
        <taxon>Kitasatosporales</taxon>
        <taxon>Streptomycetaceae</taxon>
        <taxon>Streptomyces</taxon>
    </lineage>
</organism>
<dbReference type="RefSeq" id="WP_189788241.1">
    <property type="nucleotide sequence ID" value="NZ_BNAT01000066.1"/>
</dbReference>
<comment type="caution">
    <text evidence="2">The sequence shown here is derived from an EMBL/GenBank/DDBJ whole genome shotgun (WGS) entry which is preliminary data.</text>
</comment>
<feature type="compositionally biased region" description="Basic residues" evidence="1">
    <location>
        <begin position="257"/>
        <end position="266"/>
    </location>
</feature>
<feature type="compositionally biased region" description="Basic and acidic residues" evidence="1">
    <location>
        <begin position="192"/>
        <end position="243"/>
    </location>
</feature>
<gene>
    <name evidence="2" type="ORF">GCM10017771_90610</name>
</gene>
<name>A0A919DPN1_9ACTN</name>
<evidence type="ECO:0000313" key="2">
    <source>
        <dbReference type="EMBL" id="GHE66947.1"/>
    </source>
</evidence>
<accession>A0A919DPN1</accession>
<reference evidence="2" key="1">
    <citation type="journal article" date="2014" name="Int. J. Syst. Evol. Microbiol.">
        <title>Complete genome sequence of Corynebacterium casei LMG S-19264T (=DSM 44701T), isolated from a smear-ripened cheese.</title>
        <authorList>
            <consortium name="US DOE Joint Genome Institute (JGI-PGF)"/>
            <person name="Walter F."/>
            <person name="Albersmeier A."/>
            <person name="Kalinowski J."/>
            <person name="Ruckert C."/>
        </authorList>
    </citation>
    <scope>NUCLEOTIDE SEQUENCE</scope>
    <source>
        <strain evidence="2">CGMCC 4.7403</strain>
    </source>
</reference>
<dbReference type="EMBL" id="BNAT01000066">
    <property type="protein sequence ID" value="GHE66947.1"/>
    <property type="molecule type" value="Genomic_DNA"/>
</dbReference>
<feature type="compositionally biased region" description="Basic and acidic residues" evidence="1">
    <location>
        <begin position="156"/>
        <end position="180"/>
    </location>
</feature>
<sequence length="266" mass="29235">MTVGRQLLDPHTGQGSVPARRRERGPAEVLLDPADLVTQAGSGGKHGDRGEQHDDEYDPPPRQPVHGLPQLAGEEQEERDEEQRGQRPAQQVHAVAQVEDRVADRPTQQCAETVGGGQKCGDERGGEEDHETQQPDHVAARRCDGSVDGELQQRYGDGHRGVRGEERDGGSARETGKPPDENGTCAPRGQRHHGDATEEDPPVRARGSERDEPGQAGQRHEGQRRQHAGEHVIDEAVSLDHRGCTPPDKPAFSSAYHRLRHRERHD</sequence>
<protein>
    <submittedName>
        <fullName evidence="2">Uncharacterized protein</fullName>
    </submittedName>
</protein>
<evidence type="ECO:0000313" key="3">
    <source>
        <dbReference type="Proteomes" id="UP000603227"/>
    </source>
</evidence>
<feature type="region of interest" description="Disordered" evidence="1">
    <location>
        <begin position="1"/>
        <end position="266"/>
    </location>
</feature>
<proteinExistence type="predicted"/>
<keyword evidence="3" id="KW-1185">Reference proteome</keyword>
<dbReference type="Proteomes" id="UP000603227">
    <property type="component" value="Unassembled WGS sequence"/>
</dbReference>